<protein>
    <submittedName>
        <fullName evidence="6">Helix-turn-helix domain-containing protein</fullName>
    </submittedName>
</protein>
<dbReference type="InterPro" id="IPR009057">
    <property type="entry name" value="Homeodomain-like_sf"/>
</dbReference>
<feature type="transmembrane region" description="Helical" evidence="4">
    <location>
        <begin position="199"/>
        <end position="217"/>
    </location>
</feature>
<evidence type="ECO:0000313" key="6">
    <source>
        <dbReference type="EMBL" id="MBC3862097.1"/>
    </source>
</evidence>
<keyword evidence="1" id="KW-0805">Transcription regulation</keyword>
<reference evidence="6" key="1">
    <citation type="submission" date="2020-08" db="EMBL/GenBank/DDBJ databases">
        <title>Novel species isolated from subtropical streams in China.</title>
        <authorList>
            <person name="Lu H."/>
        </authorList>
    </citation>
    <scope>NUCLEOTIDE SEQUENCE</scope>
    <source>
        <strain evidence="6">KACC 12607</strain>
    </source>
</reference>
<evidence type="ECO:0000256" key="1">
    <source>
        <dbReference type="ARBA" id="ARBA00023015"/>
    </source>
</evidence>
<sequence length="355" mass="39558">MFYEQYEHNKDLQLISLVTAIAILLIGFSLCSSVLLAITHFNKKHYQDLVFSRYIGLVLLAGLCGLQVTHFFWLYADLNWVSEKGYNVLLFIIAPAFFLFSKPILLKNTRQNPKLIDVIHLLPIAVSPLLASWLALPIAFLLGATYLAWLANSVLQLHSEKENFKHEILLLGGVFIIAIAVAVLGLLRTSLPDKLFFNLYSIAIGLAFFLVQIALGIRPDLSLEVRESASYASSTLNNIDCASALSKLDKLMQMNKIYTNPELGLAELAHQLELSTHQTSELINVKLGKNFSRYLREQRINAAKVMLKNEVSASVLSVGLNVGFSSQSGFYEAFREIEGMPPGQYRKLISSSSTS</sequence>
<dbReference type="PANTHER" id="PTHR43280">
    <property type="entry name" value="ARAC-FAMILY TRANSCRIPTIONAL REGULATOR"/>
    <property type="match status" value="1"/>
</dbReference>
<evidence type="ECO:0000256" key="3">
    <source>
        <dbReference type="ARBA" id="ARBA00023163"/>
    </source>
</evidence>
<comment type="caution">
    <text evidence="6">The sequence shown here is derived from an EMBL/GenBank/DDBJ whole genome shotgun (WGS) entry which is preliminary data.</text>
</comment>
<dbReference type="PROSITE" id="PS01124">
    <property type="entry name" value="HTH_ARAC_FAMILY_2"/>
    <property type="match status" value="1"/>
</dbReference>
<dbReference type="PROSITE" id="PS00041">
    <property type="entry name" value="HTH_ARAC_FAMILY_1"/>
    <property type="match status" value="1"/>
</dbReference>
<evidence type="ECO:0000256" key="4">
    <source>
        <dbReference type="SAM" id="Phobius"/>
    </source>
</evidence>
<dbReference type="Proteomes" id="UP000634011">
    <property type="component" value="Unassembled WGS sequence"/>
</dbReference>
<dbReference type="SUPFAM" id="SSF46689">
    <property type="entry name" value="Homeodomain-like"/>
    <property type="match status" value="1"/>
</dbReference>
<name>A0A923HI41_9BURK</name>
<proteinExistence type="predicted"/>
<evidence type="ECO:0000313" key="7">
    <source>
        <dbReference type="Proteomes" id="UP000634011"/>
    </source>
</evidence>
<organism evidence="6 7">
    <name type="scientific">Undibacterium jejuense</name>
    <dbReference type="NCBI Taxonomy" id="1344949"/>
    <lineage>
        <taxon>Bacteria</taxon>
        <taxon>Pseudomonadati</taxon>
        <taxon>Pseudomonadota</taxon>
        <taxon>Betaproteobacteria</taxon>
        <taxon>Burkholderiales</taxon>
        <taxon>Oxalobacteraceae</taxon>
        <taxon>Undibacterium</taxon>
    </lineage>
</organism>
<gene>
    <name evidence="6" type="ORF">H8K32_08315</name>
</gene>
<accession>A0A923HI41</accession>
<feature type="transmembrane region" description="Helical" evidence="4">
    <location>
        <begin position="12"/>
        <end position="38"/>
    </location>
</feature>
<keyword evidence="4" id="KW-0472">Membrane</keyword>
<dbReference type="InterPro" id="IPR018062">
    <property type="entry name" value="HTH_AraC-typ_CS"/>
</dbReference>
<keyword evidence="3" id="KW-0804">Transcription</keyword>
<feature type="domain" description="HTH araC/xylS-type" evidence="5">
    <location>
        <begin position="249"/>
        <end position="348"/>
    </location>
</feature>
<dbReference type="Pfam" id="PF12833">
    <property type="entry name" value="HTH_18"/>
    <property type="match status" value="1"/>
</dbReference>
<keyword evidence="4" id="KW-0812">Transmembrane</keyword>
<dbReference type="InterPro" id="IPR018060">
    <property type="entry name" value="HTH_AraC"/>
</dbReference>
<feature type="transmembrane region" description="Helical" evidence="4">
    <location>
        <begin position="118"/>
        <end position="148"/>
    </location>
</feature>
<dbReference type="SMART" id="SM00342">
    <property type="entry name" value="HTH_ARAC"/>
    <property type="match status" value="1"/>
</dbReference>
<keyword evidence="2" id="KW-0238">DNA-binding</keyword>
<dbReference type="GO" id="GO:0003700">
    <property type="term" value="F:DNA-binding transcription factor activity"/>
    <property type="evidence" value="ECO:0007669"/>
    <property type="project" value="InterPro"/>
</dbReference>
<keyword evidence="7" id="KW-1185">Reference proteome</keyword>
<dbReference type="GO" id="GO:0043565">
    <property type="term" value="F:sequence-specific DNA binding"/>
    <property type="evidence" value="ECO:0007669"/>
    <property type="project" value="InterPro"/>
</dbReference>
<feature type="transmembrane region" description="Helical" evidence="4">
    <location>
        <begin position="168"/>
        <end position="187"/>
    </location>
</feature>
<evidence type="ECO:0000259" key="5">
    <source>
        <dbReference type="PROSITE" id="PS01124"/>
    </source>
</evidence>
<dbReference type="AlphaFoldDB" id="A0A923HI41"/>
<keyword evidence="4" id="KW-1133">Transmembrane helix</keyword>
<dbReference type="PANTHER" id="PTHR43280:SF29">
    <property type="entry name" value="ARAC-FAMILY TRANSCRIPTIONAL REGULATOR"/>
    <property type="match status" value="1"/>
</dbReference>
<dbReference type="Gene3D" id="1.10.10.60">
    <property type="entry name" value="Homeodomain-like"/>
    <property type="match status" value="2"/>
</dbReference>
<evidence type="ECO:0000256" key="2">
    <source>
        <dbReference type="ARBA" id="ARBA00023125"/>
    </source>
</evidence>
<dbReference type="EMBL" id="JACOFV010000006">
    <property type="protein sequence ID" value="MBC3862097.1"/>
    <property type="molecule type" value="Genomic_DNA"/>
</dbReference>
<feature type="transmembrane region" description="Helical" evidence="4">
    <location>
        <begin position="50"/>
        <end position="76"/>
    </location>
</feature>
<feature type="transmembrane region" description="Helical" evidence="4">
    <location>
        <begin position="88"/>
        <end position="106"/>
    </location>
</feature>